<evidence type="ECO:0000259" key="5">
    <source>
        <dbReference type="Pfam" id="PF01011"/>
    </source>
</evidence>
<accession>A0ABW1EG21</accession>
<name>A0ABW1EG21_9BACT</name>
<comment type="cofactor">
    <cofactor evidence="1">
        <name>pyrroloquinoline quinone</name>
        <dbReference type="ChEBI" id="CHEBI:58442"/>
    </cofactor>
</comment>
<dbReference type="SMART" id="SM00564">
    <property type="entry name" value="PQQ"/>
    <property type="match status" value="4"/>
</dbReference>
<dbReference type="Pfam" id="PF01011">
    <property type="entry name" value="PQQ"/>
    <property type="match status" value="1"/>
</dbReference>
<comment type="similarity">
    <text evidence="2">Belongs to the bacterial PQQ dehydrogenase family.</text>
</comment>
<dbReference type="SUPFAM" id="SSF50998">
    <property type="entry name" value="Quinoprotein alcohol dehydrogenase-like"/>
    <property type="match status" value="1"/>
</dbReference>
<evidence type="ECO:0000313" key="7">
    <source>
        <dbReference type="EMBL" id="MFC5862313.1"/>
    </source>
</evidence>
<proteinExistence type="inferred from homology"/>
<evidence type="ECO:0000256" key="4">
    <source>
        <dbReference type="SAM" id="SignalP"/>
    </source>
</evidence>
<keyword evidence="8" id="KW-1185">Reference proteome</keyword>
<dbReference type="InterPro" id="IPR030939">
    <property type="entry name" value="Acido_non_PQQ"/>
</dbReference>
<sequence length="537" mass="58192">MPKKLALDSVLRLLSVAALGSIVTLPNLAAAQNLTNQDILHPSKDSWPSYHGDYTGRRHSSLTQINAHNVHDLTLAWAFQTDQPATIKSSPLLVDGILYFSVPDNVWAVDARSGHMIWHFNHPTTEGDHIGHRGVAMYKDSLFFVTPDAHLISLNAKDGTIRWDKVIADVKKGYWSTVAPLVVHNHVIVGVGGDLDNITGLLRSFDPETGEVQWEWDATPPPGTPGKTTGGMTWITGTYDPELNLLYWGTGNPTPVLNGKPRPGDDEWTCSIVALNPDTGKLAWGFSASPHDTHDWDAVEVPMLVDANFHGQPRKMLMQSSRNGYFFVLDRTNGKSLLTTPFGPVNWALGIDKDGRPIPNPDKEPKPDGRLIAPDEGGMTNYRSPSFDPKTGLFIVDAHPSWSVYFAKPADGDYGWAGADYGLWGKGVIEAIDYQTGKIRWSHDVGRGGSGAGVLTTDSGLTFTGDGEGNFIVLSTDDGKTLWHAGTGSGMQTSPITYELDGRQYVLEGSGSVMFAWALPQSVAGSGAHSSEARGSR</sequence>
<feature type="signal peptide" evidence="4">
    <location>
        <begin position="1"/>
        <end position="29"/>
    </location>
</feature>
<reference evidence="8" key="1">
    <citation type="journal article" date="2019" name="Int. J. Syst. Evol. Microbiol.">
        <title>The Global Catalogue of Microorganisms (GCM) 10K type strain sequencing project: providing services to taxonomists for standard genome sequencing and annotation.</title>
        <authorList>
            <consortium name="The Broad Institute Genomics Platform"/>
            <consortium name="The Broad Institute Genome Sequencing Center for Infectious Disease"/>
            <person name="Wu L."/>
            <person name="Ma J."/>
        </authorList>
    </citation>
    <scope>NUCLEOTIDE SEQUENCE [LARGE SCALE GENOMIC DNA]</scope>
    <source>
        <strain evidence="8">JCM 4087</strain>
    </source>
</reference>
<evidence type="ECO:0000256" key="2">
    <source>
        <dbReference type="ARBA" id="ARBA00008156"/>
    </source>
</evidence>
<dbReference type="RefSeq" id="WP_263338767.1">
    <property type="nucleotide sequence ID" value="NZ_JAGSYH010000004.1"/>
</dbReference>
<organism evidence="7 8">
    <name type="scientific">Acidicapsa dinghuensis</name>
    <dbReference type="NCBI Taxonomy" id="2218256"/>
    <lineage>
        <taxon>Bacteria</taxon>
        <taxon>Pseudomonadati</taxon>
        <taxon>Acidobacteriota</taxon>
        <taxon>Terriglobia</taxon>
        <taxon>Terriglobales</taxon>
        <taxon>Acidobacteriaceae</taxon>
        <taxon>Acidicapsa</taxon>
    </lineage>
</organism>
<dbReference type="EMBL" id="JBHSPH010000002">
    <property type="protein sequence ID" value="MFC5862313.1"/>
    <property type="molecule type" value="Genomic_DNA"/>
</dbReference>
<evidence type="ECO:0000313" key="8">
    <source>
        <dbReference type="Proteomes" id="UP001596091"/>
    </source>
</evidence>
<protein>
    <submittedName>
        <fullName evidence="7">Acido-empty-quinoprotein group A</fullName>
    </submittedName>
</protein>
<keyword evidence="4" id="KW-0732">Signal</keyword>
<dbReference type="Proteomes" id="UP001596091">
    <property type="component" value="Unassembled WGS sequence"/>
</dbReference>
<dbReference type="NCBIfam" id="TIGR04528">
    <property type="entry name" value="acido_non_PQQ"/>
    <property type="match status" value="1"/>
</dbReference>
<evidence type="ECO:0000256" key="3">
    <source>
        <dbReference type="ARBA" id="ARBA00023002"/>
    </source>
</evidence>
<dbReference type="Pfam" id="PF13360">
    <property type="entry name" value="PQQ_2"/>
    <property type="match status" value="1"/>
</dbReference>
<keyword evidence="3" id="KW-0560">Oxidoreductase</keyword>
<evidence type="ECO:0000256" key="1">
    <source>
        <dbReference type="ARBA" id="ARBA00001931"/>
    </source>
</evidence>
<dbReference type="InterPro" id="IPR011047">
    <property type="entry name" value="Quinoprotein_ADH-like_sf"/>
</dbReference>
<dbReference type="InterPro" id="IPR002372">
    <property type="entry name" value="PQQ_rpt_dom"/>
</dbReference>
<feature type="domain" description="Pyrrolo-quinoline quinone repeat" evidence="5">
    <location>
        <begin position="47"/>
        <end position="339"/>
    </location>
</feature>
<comment type="caution">
    <text evidence="7">The sequence shown here is derived from an EMBL/GenBank/DDBJ whole genome shotgun (WGS) entry which is preliminary data.</text>
</comment>
<feature type="chain" id="PRO_5047186232" evidence="4">
    <location>
        <begin position="30"/>
        <end position="537"/>
    </location>
</feature>
<evidence type="ECO:0000259" key="6">
    <source>
        <dbReference type="Pfam" id="PF13360"/>
    </source>
</evidence>
<gene>
    <name evidence="7" type="ORF">ACFPT7_08410</name>
</gene>
<feature type="domain" description="Pyrrolo-quinoline quinone repeat" evidence="6">
    <location>
        <begin position="426"/>
        <end position="507"/>
    </location>
</feature>
<dbReference type="InterPro" id="IPR018391">
    <property type="entry name" value="PQQ_b-propeller_rpt"/>
</dbReference>
<dbReference type="Gene3D" id="2.140.10.10">
    <property type="entry name" value="Quinoprotein alcohol dehydrogenase-like superfamily"/>
    <property type="match status" value="1"/>
</dbReference>
<dbReference type="PANTHER" id="PTHR32303">
    <property type="entry name" value="QUINOPROTEIN ALCOHOL DEHYDROGENASE (CYTOCHROME C)"/>
    <property type="match status" value="1"/>
</dbReference>